<dbReference type="Gene3D" id="3.60.15.10">
    <property type="entry name" value="Ribonuclease Z/Hydroxyacylglutathione hydrolase-like"/>
    <property type="match status" value="1"/>
</dbReference>
<dbReference type="SMART" id="SM00849">
    <property type="entry name" value="Lactamase_B"/>
    <property type="match status" value="1"/>
</dbReference>
<gene>
    <name evidence="2" type="ordered locus">Gmet_1944</name>
</gene>
<dbReference type="STRING" id="269799.Gmet_1944"/>
<evidence type="ECO:0000313" key="3">
    <source>
        <dbReference type="Proteomes" id="UP000007073"/>
    </source>
</evidence>
<reference evidence="2 3" key="2">
    <citation type="journal article" date="2009" name="BMC Microbiol.">
        <title>The genome sequence of Geobacter metallireducens: features of metabolism, physiology and regulation common and dissimilar to Geobacter sulfurreducens.</title>
        <authorList>
            <person name="Aklujkar M."/>
            <person name="Krushkal J."/>
            <person name="DiBartolo G."/>
            <person name="Lapidus A."/>
            <person name="Land M.L."/>
            <person name="Lovley D.R."/>
        </authorList>
    </citation>
    <scope>NUCLEOTIDE SEQUENCE [LARGE SCALE GENOMIC DNA]</scope>
    <source>
        <strain evidence="3">ATCC 53774 / DSM 7210 / GS-15</strain>
    </source>
</reference>
<dbReference type="AlphaFoldDB" id="Q39UA1"/>
<name>Q39UA1_GEOMG</name>
<dbReference type="InterPro" id="IPR036866">
    <property type="entry name" value="RibonucZ/Hydroxyglut_hydro"/>
</dbReference>
<protein>
    <submittedName>
        <fullName evidence="2">Metal-dependent hydrolase, beta-lactamase superfamily</fullName>
    </submittedName>
</protein>
<dbReference type="PANTHER" id="PTHR47619">
    <property type="entry name" value="METALLO-HYDROLASE YYCJ-RELATED"/>
    <property type="match status" value="1"/>
</dbReference>
<accession>Q39UA1</accession>
<dbReference type="HOGENOM" id="CLU_073253_0_0_7"/>
<feature type="domain" description="Metallo-beta-lactamase" evidence="1">
    <location>
        <begin position="11"/>
        <end position="213"/>
    </location>
</feature>
<dbReference type="RefSeq" id="WP_011365889.1">
    <property type="nucleotide sequence ID" value="NC_007517.1"/>
</dbReference>
<dbReference type="Pfam" id="PF12706">
    <property type="entry name" value="Lactamase_B_2"/>
    <property type="match status" value="1"/>
</dbReference>
<keyword evidence="3" id="KW-1185">Reference proteome</keyword>
<dbReference type="SUPFAM" id="SSF56281">
    <property type="entry name" value="Metallo-hydrolase/oxidoreductase"/>
    <property type="match status" value="1"/>
</dbReference>
<dbReference type="InterPro" id="IPR052533">
    <property type="entry name" value="WalJ/YycJ-like"/>
</dbReference>
<evidence type="ECO:0000313" key="2">
    <source>
        <dbReference type="EMBL" id="ABB32173.2"/>
    </source>
</evidence>
<dbReference type="KEGG" id="gme:Gmet_1944"/>
<dbReference type="eggNOG" id="COG1235">
    <property type="taxonomic scope" value="Bacteria"/>
</dbReference>
<dbReference type="PANTHER" id="PTHR47619:SF1">
    <property type="entry name" value="EXODEOXYRIBONUCLEASE WALJ"/>
    <property type="match status" value="1"/>
</dbReference>
<dbReference type="Proteomes" id="UP000007073">
    <property type="component" value="Chromosome"/>
</dbReference>
<keyword evidence="2" id="KW-0378">Hydrolase</keyword>
<dbReference type="EMBL" id="CP000148">
    <property type="protein sequence ID" value="ABB32173.2"/>
    <property type="molecule type" value="Genomic_DNA"/>
</dbReference>
<evidence type="ECO:0000259" key="1">
    <source>
        <dbReference type="SMART" id="SM00849"/>
    </source>
</evidence>
<proteinExistence type="predicted"/>
<sequence length="256" mass="28083">MRVCLLASGSKGNSLFVESDGTRVLIDAGLSAREIVRRLAVIEVEPADLDGLFISHEHVDHVRGVGVLARKYRLPVHVSYPTHHEVREGFGDAPVVEFESGYSFGFRDLLIDPFPITHDACDPVGFTIESKEGKVGIATDLGTATRLVADKLKRCRVLVLESNHDEEMLMGGPYPWHLKQRIKSRHGHLSNNDSAALLAEVLHPGLEGLFLAHLSEVNNDPAVAKEVAENLLVAQTTCSPRLIVGDQYRPSETLTL</sequence>
<organism evidence="2 3">
    <name type="scientific">Geobacter metallireducens (strain ATCC 53774 / DSM 7210 / GS-15)</name>
    <dbReference type="NCBI Taxonomy" id="269799"/>
    <lineage>
        <taxon>Bacteria</taxon>
        <taxon>Pseudomonadati</taxon>
        <taxon>Thermodesulfobacteriota</taxon>
        <taxon>Desulfuromonadia</taxon>
        <taxon>Geobacterales</taxon>
        <taxon>Geobacteraceae</taxon>
        <taxon>Geobacter</taxon>
    </lineage>
</organism>
<reference evidence="2 3" key="1">
    <citation type="submission" date="2005-10" db="EMBL/GenBank/DDBJ databases">
        <title>Complete sequence of Geobacter metallireducens GS-15.</title>
        <authorList>
            <consortium name="US DOE Joint Genome Institute"/>
            <person name="Copeland A."/>
            <person name="Lucas S."/>
            <person name="Lapidus A."/>
            <person name="Barry K."/>
            <person name="Detter J.C."/>
            <person name="Glavina T."/>
            <person name="Hammon N."/>
            <person name="Israni S."/>
            <person name="Pitluck S."/>
            <person name="Di Bartolo G."/>
            <person name="Chain P."/>
            <person name="Schmutz J."/>
            <person name="Larimer F."/>
            <person name="Land M."/>
            <person name="Kyrpides N."/>
            <person name="Ivanova N."/>
            <person name="Richardson P."/>
        </authorList>
    </citation>
    <scope>NUCLEOTIDE SEQUENCE [LARGE SCALE GENOMIC DNA]</scope>
    <source>
        <strain evidence="3">ATCC 53774 / DSM 7210 / GS-15</strain>
    </source>
</reference>
<dbReference type="InterPro" id="IPR001279">
    <property type="entry name" value="Metallo-B-lactamas"/>
</dbReference>
<dbReference type="GO" id="GO:0016787">
    <property type="term" value="F:hydrolase activity"/>
    <property type="evidence" value="ECO:0007669"/>
    <property type="project" value="UniProtKB-KW"/>
</dbReference>